<evidence type="ECO:0000313" key="2">
    <source>
        <dbReference type="EMBL" id="BCT75541.1"/>
    </source>
</evidence>
<evidence type="ECO:0000313" key="3">
    <source>
        <dbReference type="Proteomes" id="UP001319861"/>
    </source>
</evidence>
<accession>A0ABN6FHK7</accession>
<name>A0ABN6FHK7_SINCY</name>
<reference evidence="2 3" key="1">
    <citation type="journal article" date="2021" name="J. Biosci. Bioeng.">
        <title>Identification and characterization of a chc gene cluster responsible for the aromatization pathway of cyclohexanecarboxylate degradation in Sinomonas cyclohexanicum ATCC 51369.</title>
        <authorList>
            <person name="Yamamoto T."/>
            <person name="Hasegawa Y."/>
            <person name="Lau P.C.K."/>
            <person name="Iwaki H."/>
        </authorList>
    </citation>
    <scope>NUCLEOTIDE SEQUENCE [LARGE SCALE GENOMIC DNA]</scope>
    <source>
        <strain evidence="2 3">ATCC 51369</strain>
    </source>
</reference>
<protein>
    <recommendedName>
        <fullName evidence="4">Tail assembly chaperone</fullName>
    </recommendedName>
</protein>
<dbReference type="RefSeq" id="WP_229232272.1">
    <property type="nucleotide sequence ID" value="NZ_AP024525.1"/>
</dbReference>
<dbReference type="Proteomes" id="UP001319861">
    <property type="component" value="Chromosome"/>
</dbReference>
<sequence length="177" mass="18475">MPRIEVPGGHADLYTKAELTPRRQIPVRAVMTRAGDLIAKVMLARTVVSPTGETEETPGLPDTTIHLSQAEAELLEEVNLAVAWAYLKGWDLPIPLPATYNDFLDIPADVATAIQAEVAKLNAGPSVAESFDPSPETLQDGGSFTGGSGTTSSGSGASAGSRKSTRPRKKSSAPAHG</sequence>
<proteinExistence type="predicted"/>
<gene>
    <name evidence="2" type="ORF">SCMU_13830</name>
</gene>
<evidence type="ECO:0008006" key="4">
    <source>
        <dbReference type="Google" id="ProtNLM"/>
    </source>
</evidence>
<evidence type="ECO:0000256" key="1">
    <source>
        <dbReference type="SAM" id="MobiDB-lite"/>
    </source>
</evidence>
<feature type="region of interest" description="Disordered" evidence="1">
    <location>
        <begin position="126"/>
        <end position="177"/>
    </location>
</feature>
<keyword evidence="3" id="KW-1185">Reference proteome</keyword>
<dbReference type="EMBL" id="AP024525">
    <property type="protein sequence ID" value="BCT75541.1"/>
    <property type="molecule type" value="Genomic_DNA"/>
</dbReference>
<organism evidence="2 3">
    <name type="scientific">Sinomonas cyclohexanicum</name>
    <name type="common">Corynebacterium cyclohexanicum</name>
    <dbReference type="NCBI Taxonomy" id="322009"/>
    <lineage>
        <taxon>Bacteria</taxon>
        <taxon>Bacillati</taxon>
        <taxon>Actinomycetota</taxon>
        <taxon>Actinomycetes</taxon>
        <taxon>Micrococcales</taxon>
        <taxon>Micrococcaceae</taxon>
        <taxon>Sinomonas</taxon>
    </lineage>
</organism>
<feature type="compositionally biased region" description="Low complexity" evidence="1">
    <location>
        <begin position="150"/>
        <end position="162"/>
    </location>
</feature>